<dbReference type="AlphaFoldDB" id="A0A813UHC6"/>
<name>A0A813UHC6_9BILA</name>
<organism evidence="2 5">
    <name type="scientific">Adineta steineri</name>
    <dbReference type="NCBI Taxonomy" id="433720"/>
    <lineage>
        <taxon>Eukaryota</taxon>
        <taxon>Metazoa</taxon>
        <taxon>Spiralia</taxon>
        <taxon>Gnathifera</taxon>
        <taxon>Rotifera</taxon>
        <taxon>Eurotatoria</taxon>
        <taxon>Bdelloidea</taxon>
        <taxon>Adinetida</taxon>
        <taxon>Adinetidae</taxon>
        <taxon>Adineta</taxon>
    </lineage>
</organism>
<accession>A0A813UHC6</accession>
<evidence type="ECO:0000313" key="4">
    <source>
        <dbReference type="Proteomes" id="UP000663832"/>
    </source>
</evidence>
<feature type="region of interest" description="Disordered" evidence="1">
    <location>
        <begin position="36"/>
        <end position="112"/>
    </location>
</feature>
<keyword evidence="4" id="KW-1185">Reference proteome</keyword>
<evidence type="ECO:0000313" key="2">
    <source>
        <dbReference type="EMBL" id="CAF0825948.1"/>
    </source>
</evidence>
<feature type="compositionally biased region" description="Basic and acidic residues" evidence="1">
    <location>
        <begin position="99"/>
        <end position="112"/>
    </location>
</feature>
<proteinExistence type="predicted"/>
<reference evidence="2" key="1">
    <citation type="submission" date="2021-02" db="EMBL/GenBank/DDBJ databases">
        <authorList>
            <person name="Nowell W R."/>
        </authorList>
    </citation>
    <scope>NUCLEOTIDE SEQUENCE</scope>
</reference>
<protein>
    <submittedName>
        <fullName evidence="2">Uncharacterized protein</fullName>
    </submittedName>
</protein>
<dbReference type="Proteomes" id="UP000663877">
    <property type="component" value="Unassembled WGS sequence"/>
</dbReference>
<feature type="compositionally biased region" description="Polar residues" evidence="1">
    <location>
        <begin position="76"/>
        <end position="93"/>
    </location>
</feature>
<dbReference type="EMBL" id="CAJNOM010000087">
    <property type="protein sequence ID" value="CAF1019017.1"/>
    <property type="molecule type" value="Genomic_DNA"/>
</dbReference>
<evidence type="ECO:0000256" key="1">
    <source>
        <dbReference type="SAM" id="MobiDB-lite"/>
    </source>
</evidence>
<comment type="caution">
    <text evidence="2">The sequence shown here is derived from an EMBL/GenBank/DDBJ whole genome shotgun (WGS) entry which is preliminary data.</text>
</comment>
<feature type="compositionally biased region" description="Polar residues" evidence="1">
    <location>
        <begin position="39"/>
        <end position="59"/>
    </location>
</feature>
<evidence type="ECO:0000313" key="5">
    <source>
        <dbReference type="Proteomes" id="UP000663877"/>
    </source>
</evidence>
<evidence type="ECO:0000313" key="3">
    <source>
        <dbReference type="EMBL" id="CAF1019017.1"/>
    </source>
</evidence>
<dbReference type="EMBL" id="CAJNOI010000018">
    <property type="protein sequence ID" value="CAF0825948.1"/>
    <property type="molecule type" value="Genomic_DNA"/>
</dbReference>
<sequence length="133" mass="14441">MSDNDDIIEINEPAATADGMYLGRVQALVRFDVSIPGDVSNNGSTTKSGDGGQKTNINGRKSIPNVAARREPYRTPNITPVFNTMPAPSSSINDCGGTTDDRRRGVQDGERNNNEGVFSFDIFIRSFSSHLFL</sequence>
<gene>
    <name evidence="2" type="ORF">BJG266_LOCUS6527</name>
    <name evidence="3" type="ORF">QVE165_LOCUS15894</name>
</gene>
<dbReference type="Proteomes" id="UP000663832">
    <property type="component" value="Unassembled WGS sequence"/>
</dbReference>